<sequence length="84" mass="9659">MRGSPRNFQRRPTSVVISKTSKCQPHFCSHLFCADPHRAQRAVSLSYVLSQSHRLEVAKPILRFYLFCADRQANVLQWPWGTSG</sequence>
<gene>
    <name evidence="1" type="ORF">CALMAC_LOCUS5828</name>
</gene>
<dbReference type="Proteomes" id="UP000410492">
    <property type="component" value="Unassembled WGS sequence"/>
</dbReference>
<evidence type="ECO:0000313" key="1">
    <source>
        <dbReference type="EMBL" id="VEN42290.1"/>
    </source>
</evidence>
<name>A0A653C326_CALMS</name>
<dbReference type="EMBL" id="CAACVG010006881">
    <property type="protein sequence ID" value="VEN42290.1"/>
    <property type="molecule type" value="Genomic_DNA"/>
</dbReference>
<protein>
    <submittedName>
        <fullName evidence="1">Uncharacterized protein</fullName>
    </submittedName>
</protein>
<accession>A0A653C326</accession>
<dbReference type="OrthoDB" id="125159at2759"/>
<evidence type="ECO:0000313" key="2">
    <source>
        <dbReference type="Proteomes" id="UP000410492"/>
    </source>
</evidence>
<reference evidence="1 2" key="1">
    <citation type="submission" date="2019-01" db="EMBL/GenBank/DDBJ databases">
        <authorList>
            <person name="Sayadi A."/>
        </authorList>
    </citation>
    <scope>NUCLEOTIDE SEQUENCE [LARGE SCALE GENOMIC DNA]</scope>
</reference>
<keyword evidence="2" id="KW-1185">Reference proteome</keyword>
<dbReference type="AlphaFoldDB" id="A0A653C326"/>
<organism evidence="1 2">
    <name type="scientific">Callosobruchus maculatus</name>
    <name type="common">Southern cowpea weevil</name>
    <name type="synonym">Pulse bruchid</name>
    <dbReference type="NCBI Taxonomy" id="64391"/>
    <lineage>
        <taxon>Eukaryota</taxon>
        <taxon>Metazoa</taxon>
        <taxon>Ecdysozoa</taxon>
        <taxon>Arthropoda</taxon>
        <taxon>Hexapoda</taxon>
        <taxon>Insecta</taxon>
        <taxon>Pterygota</taxon>
        <taxon>Neoptera</taxon>
        <taxon>Endopterygota</taxon>
        <taxon>Coleoptera</taxon>
        <taxon>Polyphaga</taxon>
        <taxon>Cucujiformia</taxon>
        <taxon>Chrysomeloidea</taxon>
        <taxon>Chrysomelidae</taxon>
        <taxon>Bruchinae</taxon>
        <taxon>Bruchini</taxon>
        <taxon>Callosobruchus</taxon>
    </lineage>
</organism>
<proteinExistence type="predicted"/>